<evidence type="ECO:0000313" key="3">
    <source>
        <dbReference type="Proteomes" id="UP000332933"/>
    </source>
</evidence>
<dbReference type="EMBL" id="VJMH01007283">
    <property type="protein sequence ID" value="KAF0684476.1"/>
    <property type="molecule type" value="Genomic_DNA"/>
</dbReference>
<name>A0A485LN40_9STRA</name>
<organism evidence="2 3">
    <name type="scientific">Aphanomyces stellatus</name>
    <dbReference type="NCBI Taxonomy" id="120398"/>
    <lineage>
        <taxon>Eukaryota</taxon>
        <taxon>Sar</taxon>
        <taxon>Stramenopiles</taxon>
        <taxon>Oomycota</taxon>
        <taxon>Saprolegniomycetes</taxon>
        <taxon>Saprolegniales</taxon>
        <taxon>Verrucalvaceae</taxon>
        <taxon>Aphanomyces</taxon>
    </lineage>
</organism>
<gene>
    <name evidence="2" type="primary">Aste57867_23545</name>
    <name evidence="1" type="ORF">As57867_023474</name>
    <name evidence="2" type="ORF">ASTE57867_23545</name>
</gene>
<dbReference type="GO" id="GO:0003676">
    <property type="term" value="F:nucleic acid binding"/>
    <property type="evidence" value="ECO:0007669"/>
    <property type="project" value="InterPro"/>
</dbReference>
<dbReference type="InterPro" id="IPR036397">
    <property type="entry name" value="RNaseH_sf"/>
</dbReference>
<dbReference type="AlphaFoldDB" id="A0A485LN40"/>
<proteinExistence type="predicted"/>
<reference evidence="1" key="2">
    <citation type="submission" date="2019-06" db="EMBL/GenBank/DDBJ databases">
        <title>Genomics analysis of Aphanomyces spp. identifies a new class of oomycete effector associated with host adaptation.</title>
        <authorList>
            <person name="Gaulin E."/>
        </authorList>
    </citation>
    <scope>NUCLEOTIDE SEQUENCE</scope>
    <source>
        <strain evidence="1">CBS 578.67</strain>
    </source>
</reference>
<dbReference type="Proteomes" id="UP000332933">
    <property type="component" value="Unassembled WGS sequence"/>
</dbReference>
<dbReference type="Gene3D" id="3.30.420.10">
    <property type="entry name" value="Ribonuclease H-like superfamily/Ribonuclease H"/>
    <property type="match status" value="2"/>
</dbReference>
<evidence type="ECO:0000313" key="1">
    <source>
        <dbReference type="EMBL" id="KAF0684476.1"/>
    </source>
</evidence>
<dbReference type="PANTHER" id="PTHR47169">
    <property type="entry name" value="OS01G0541250 PROTEIN"/>
    <property type="match status" value="1"/>
</dbReference>
<dbReference type="PANTHER" id="PTHR47169:SF2">
    <property type="entry name" value="OS01G0541250 PROTEIN"/>
    <property type="match status" value="1"/>
</dbReference>
<protein>
    <submittedName>
        <fullName evidence="2">Aste57867_23545 protein</fullName>
    </submittedName>
</protein>
<reference evidence="2 3" key="1">
    <citation type="submission" date="2019-03" db="EMBL/GenBank/DDBJ databases">
        <authorList>
            <person name="Gaulin E."/>
            <person name="Dumas B."/>
        </authorList>
    </citation>
    <scope>NUCLEOTIDE SEQUENCE [LARGE SCALE GENOMIC DNA]</scope>
    <source>
        <strain evidence="2">CBS 568.67</strain>
    </source>
</reference>
<keyword evidence="3" id="KW-1185">Reference proteome</keyword>
<sequence length="394" mass="44252">MLPDANKYARLTFATKMVGSNMAMDPIMDCVHLDEKWFYITRETRKFYLVPGEKGPDRKCKSKRYITKVMFLSAVARPRYLDDTGEWWDGKIGTWPFTEVTPAVRSSVNRPAGILSAVARPRYLDDTGEWWDGKIGTWPFTEVTPAVRSSVNRPALETKSTNVTKNVYRTFLVERVLPAIVLKWPGPRNVKLQHDNARAHVTGDDAGLRAAFSAYANIGWNFSLFPQPPNSPDTNILDLGFFAAIQSLQHRTSARSIDELVVNVVRAFDEFPLERLERTFLTLQACLIACDHERRRGQHLQGRLPMNAICPCDVFEAAKAKLNTADAAFMDSKVADELREDRATFELARALEAMGLDDDVADALDDLGVELICLDDERVLVVNPPPESNGDVGF</sequence>
<evidence type="ECO:0000313" key="2">
    <source>
        <dbReference type="EMBL" id="VFU00190.1"/>
    </source>
</evidence>
<accession>A0A485LN40</accession>
<dbReference type="EMBL" id="CAADRA010007309">
    <property type="protein sequence ID" value="VFU00190.1"/>
    <property type="molecule type" value="Genomic_DNA"/>
</dbReference>